<gene>
    <name evidence="2" type="ORF">JI751_17605</name>
</gene>
<protein>
    <submittedName>
        <fullName evidence="2">Uncharacterized protein</fullName>
    </submittedName>
</protein>
<name>A0ABS1LCM7_9ACTN</name>
<accession>A0ABS1LCM7</accession>
<dbReference type="Proteomes" id="UP000636918">
    <property type="component" value="Unassembled WGS sequence"/>
</dbReference>
<keyword evidence="1" id="KW-1133">Transmembrane helix</keyword>
<evidence type="ECO:0000313" key="3">
    <source>
        <dbReference type="Proteomes" id="UP000636918"/>
    </source>
</evidence>
<sequence length="68" mass="7142">MDETGPGSWRQAVGISALVAAALGTVLFTTPTMPEPPSTDSSCRLDLVRQEWTGSSCDDVEVESAGTR</sequence>
<evidence type="ECO:0000256" key="1">
    <source>
        <dbReference type="SAM" id="Phobius"/>
    </source>
</evidence>
<dbReference type="EMBL" id="JAERSG010000005">
    <property type="protein sequence ID" value="MBL0749439.1"/>
    <property type="molecule type" value="Genomic_DNA"/>
</dbReference>
<evidence type="ECO:0000313" key="2">
    <source>
        <dbReference type="EMBL" id="MBL0749439.1"/>
    </source>
</evidence>
<proteinExistence type="predicted"/>
<keyword evidence="1" id="KW-0472">Membrane</keyword>
<reference evidence="2 3" key="1">
    <citation type="submission" date="2021-01" db="EMBL/GenBank/DDBJ databases">
        <title>Genome seq and assembly of Nocardiodes sp. G10.</title>
        <authorList>
            <person name="Chhetri G."/>
        </authorList>
    </citation>
    <scope>NUCLEOTIDE SEQUENCE [LARGE SCALE GENOMIC DNA]</scope>
    <source>
        <strain evidence="2 3">G10</strain>
    </source>
</reference>
<comment type="caution">
    <text evidence="2">The sequence shown here is derived from an EMBL/GenBank/DDBJ whole genome shotgun (WGS) entry which is preliminary data.</text>
</comment>
<dbReference type="RefSeq" id="WP_201939422.1">
    <property type="nucleotide sequence ID" value="NZ_JAERSG010000005.1"/>
</dbReference>
<keyword evidence="1" id="KW-0812">Transmembrane</keyword>
<keyword evidence="3" id="KW-1185">Reference proteome</keyword>
<feature type="transmembrane region" description="Helical" evidence="1">
    <location>
        <begin position="12"/>
        <end position="30"/>
    </location>
</feature>
<organism evidence="2 3">
    <name type="scientific">Nocardioides baculatus</name>
    <dbReference type="NCBI Taxonomy" id="2801337"/>
    <lineage>
        <taxon>Bacteria</taxon>
        <taxon>Bacillati</taxon>
        <taxon>Actinomycetota</taxon>
        <taxon>Actinomycetes</taxon>
        <taxon>Propionibacteriales</taxon>
        <taxon>Nocardioidaceae</taxon>
        <taxon>Nocardioides</taxon>
    </lineage>
</organism>